<name>A0A6A6Z5J6_9PEZI</name>
<keyword evidence="3" id="KW-1185">Reference proteome</keyword>
<dbReference type="OrthoDB" id="10449505at2759"/>
<reference evidence="4" key="2">
    <citation type="submission" date="2020-04" db="EMBL/GenBank/DDBJ databases">
        <authorList>
            <consortium name="NCBI Genome Project"/>
        </authorList>
    </citation>
    <scope>NUCLEOTIDE SEQUENCE</scope>
    <source>
        <strain evidence="4">CBS 304.34</strain>
    </source>
</reference>
<organism evidence="2">
    <name type="scientific">Mytilinidion resinicola</name>
    <dbReference type="NCBI Taxonomy" id="574789"/>
    <lineage>
        <taxon>Eukaryota</taxon>
        <taxon>Fungi</taxon>
        <taxon>Dikarya</taxon>
        <taxon>Ascomycota</taxon>
        <taxon>Pezizomycotina</taxon>
        <taxon>Dothideomycetes</taxon>
        <taxon>Pleosporomycetidae</taxon>
        <taxon>Mytilinidiales</taxon>
        <taxon>Mytilinidiaceae</taxon>
        <taxon>Mytilinidion</taxon>
    </lineage>
</organism>
<gene>
    <name evidence="2 4" type="ORF">BDZ99DRAFT_567308</name>
</gene>
<proteinExistence type="predicted"/>
<protein>
    <submittedName>
        <fullName evidence="2 4">Uncharacterized protein</fullName>
    </submittedName>
</protein>
<sequence>MVSIIAIKDAQLDCTRQVHSYSEYLVAYDNGTEAWVPAHTVPVALELKYLKEHPLSDATMDIAPGKTMQRKNSVVANNIKAFDNNSNAADNSARGWDKPTVPASDRRSTAVPVAKVQKTSAYSTANTRQSTRPPAPEQQASRRDSAIGQSSDAIRVAARRISSTTQVSRRNALTPQRTPECDKITAPGHDEYELPPPPPPGAPIVHIPGLRKNDKIIIVKERPSEKNNIRRDHRGRNTIQYLIYLGRDNQTGKKSPLVWVSDKAVHQTPKAEWAASGRQQLFSVKQVLERRKAVEDAQHLATYGY</sequence>
<evidence type="ECO:0000313" key="3">
    <source>
        <dbReference type="Proteomes" id="UP000504636"/>
    </source>
</evidence>
<dbReference type="Proteomes" id="UP000504636">
    <property type="component" value="Unplaced"/>
</dbReference>
<feature type="compositionally biased region" description="Polar residues" evidence="1">
    <location>
        <begin position="117"/>
        <end position="132"/>
    </location>
</feature>
<dbReference type="GeneID" id="54468564"/>
<reference evidence="2 4" key="1">
    <citation type="journal article" date="2020" name="Stud. Mycol.">
        <title>101 Dothideomycetes genomes: a test case for predicting lifestyles and emergence of pathogens.</title>
        <authorList>
            <person name="Haridas S."/>
            <person name="Albert R."/>
            <person name="Binder M."/>
            <person name="Bloem J."/>
            <person name="Labutti K."/>
            <person name="Salamov A."/>
            <person name="Andreopoulos B."/>
            <person name="Baker S."/>
            <person name="Barry K."/>
            <person name="Bills G."/>
            <person name="Bluhm B."/>
            <person name="Cannon C."/>
            <person name="Castanera R."/>
            <person name="Culley D."/>
            <person name="Daum C."/>
            <person name="Ezra D."/>
            <person name="Gonzalez J."/>
            <person name="Henrissat B."/>
            <person name="Kuo A."/>
            <person name="Liang C."/>
            <person name="Lipzen A."/>
            <person name="Lutzoni F."/>
            <person name="Magnuson J."/>
            <person name="Mondo S."/>
            <person name="Nolan M."/>
            <person name="Ohm R."/>
            <person name="Pangilinan J."/>
            <person name="Park H.-J."/>
            <person name="Ramirez L."/>
            <person name="Alfaro M."/>
            <person name="Sun H."/>
            <person name="Tritt A."/>
            <person name="Yoshinaga Y."/>
            <person name="Zwiers L.-H."/>
            <person name="Turgeon B."/>
            <person name="Goodwin S."/>
            <person name="Spatafora J."/>
            <person name="Crous P."/>
            <person name="Grigoriev I."/>
        </authorList>
    </citation>
    <scope>NUCLEOTIDE SEQUENCE</scope>
    <source>
        <strain evidence="2 4">CBS 304.34</strain>
    </source>
</reference>
<evidence type="ECO:0000313" key="4">
    <source>
        <dbReference type="RefSeq" id="XP_033582439.1"/>
    </source>
</evidence>
<evidence type="ECO:0000313" key="2">
    <source>
        <dbReference type="EMBL" id="KAF2815475.1"/>
    </source>
</evidence>
<dbReference type="EMBL" id="MU003694">
    <property type="protein sequence ID" value="KAF2815475.1"/>
    <property type="molecule type" value="Genomic_DNA"/>
</dbReference>
<feature type="region of interest" description="Disordered" evidence="1">
    <location>
        <begin position="84"/>
        <end position="182"/>
    </location>
</feature>
<feature type="compositionally biased region" description="Polar residues" evidence="1">
    <location>
        <begin position="161"/>
        <end position="177"/>
    </location>
</feature>
<accession>A0A6A6Z5J6</accession>
<dbReference type="RefSeq" id="XP_033582439.1">
    <property type="nucleotide sequence ID" value="XM_033727671.1"/>
</dbReference>
<feature type="compositionally biased region" description="Low complexity" evidence="1">
    <location>
        <begin position="84"/>
        <end position="93"/>
    </location>
</feature>
<dbReference type="AlphaFoldDB" id="A0A6A6Z5J6"/>
<reference evidence="4" key="3">
    <citation type="submission" date="2025-04" db="UniProtKB">
        <authorList>
            <consortium name="RefSeq"/>
        </authorList>
    </citation>
    <scope>IDENTIFICATION</scope>
    <source>
        <strain evidence="4">CBS 304.34</strain>
    </source>
</reference>
<evidence type="ECO:0000256" key="1">
    <source>
        <dbReference type="SAM" id="MobiDB-lite"/>
    </source>
</evidence>